<comment type="caution">
    <text evidence="2">The sequence shown here is derived from an EMBL/GenBank/DDBJ whole genome shotgun (WGS) entry which is preliminary data.</text>
</comment>
<keyword evidence="3" id="KW-1185">Reference proteome</keyword>
<proteinExistence type="predicted"/>
<dbReference type="EMBL" id="JACORU010000005">
    <property type="protein sequence ID" value="MBC5765720.1"/>
    <property type="molecule type" value="Genomic_DNA"/>
</dbReference>
<dbReference type="RefSeq" id="WP_187082197.1">
    <property type="nucleotide sequence ID" value="NZ_JACORU010000005.1"/>
</dbReference>
<evidence type="ECO:0000313" key="2">
    <source>
        <dbReference type="EMBL" id="MBC5765720.1"/>
    </source>
</evidence>
<dbReference type="GO" id="GO:0016787">
    <property type="term" value="F:hydrolase activity"/>
    <property type="evidence" value="ECO:0007669"/>
    <property type="project" value="UniProtKB-KW"/>
</dbReference>
<feature type="domain" description="Peptidase S33 tripeptidyl aminopeptidase-like C-terminal" evidence="1">
    <location>
        <begin position="14"/>
        <end position="59"/>
    </location>
</feature>
<dbReference type="Proteomes" id="UP000596827">
    <property type="component" value="Unassembled WGS sequence"/>
</dbReference>
<evidence type="ECO:0000313" key="3">
    <source>
        <dbReference type="Proteomes" id="UP000596827"/>
    </source>
</evidence>
<organism evidence="2 3">
    <name type="scientific">Ramlibacter albus</name>
    <dbReference type="NCBI Taxonomy" id="2079448"/>
    <lineage>
        <taxon>Bacteria</taxon>
        <taxon>Pseudomonadati</taxon>
        <taxon>Pseudomonadota</taxon>
        <taxon>Betaproteobacteria</taxon>
        <taxon>Burkholderiales</taxon>
        <taxon>Comamonadaceae</taxon>
        <taxon>Ramlibacter</taxon>
    </lineage>
</organism>
<protein>
    <submittedName>
        <fullName evidence="2">Alpha/beta hydrolase</fullName>
    </submittedName>
</protein>
<name>A0A923M829_9BURK</name>
<dbReference type="InterPro" id="IPR029058">
    <property type="entry name" value="AB_hydrolase_fold"/>
</dbReference>
<dbReference type="Pfam" id="PF08386">
    <property type="entry name" value="Abhydrolase_4"/>
    <property type="match status" value="1"/>
</dbReference>
<dbReference type="InterPro" id="IPR013595">
    <property type="entry name" value="Pept_S33_TAP-like_C"/>
</dbReference>
<dbReference type="SUPFAM" id="SSF53474">
    <property type="entry name" value="alpha/beta-Hydrolases"/>
    <property type="match status" value="1"/>
</dbReference>
<dbReference type="AlphaFoldDB" id="A0A923M829"/>
<evidence type="ECO:0000259" key="1">
    <source>
        <dbReference type="Pfam" id="PF08386"/>
    </source>
</evidence>
<gene>
    <name evidence="2" type="ORF">H8R02_14725</name>
</gene>
<accession>A0A923M829</accession>
<dbReference type="Gene3D" id="3.40.50.1820">
    <property type="entry name" value="alpha/beta hydrolase"/>
    <property type="match status" value="1"/>
</dbReference>
<reference evidence="2" key="1">
    <citation type="submission" date="2020-08" db="EMBL/GenBank/DDBJ databases">
        <title>Ramlibacter sp. GTP1 16S ribosomal RNA gene genome sequencing and assembly.</title>
        <authorList>
            <person name="Kang M."/>
        </authorList>
    </citation>
    <scope>NUCLEOTIDE SEQUENCE</scope>
    <source>
        <strain evidence="2">GTP1</strain>
    </source>
</reference>
<sequence>MDRVDSRALLKDLKVPALVLYGREDQVTPLAMSEEMAALLPDAELVTVEVSGHMTTLDQTDIVAGAMLRW</sequence>
<keyword evidence="2" id="KW-0378">Hydrolase</keyword>